<evidence type="ECO:0000256" key="1">
    <source>
        <dbReference type="SAM" id="SignalP"/>
    </source>
</evidence>
<organism evidence="2 3">
    <name type="scientific">Streptomyces tateyamensis</name>
    <dbReference type="NCBI Taxonomy" id="565073"/>
    <lineage>
        <taxon>Bacteria</taxon>
        <taxon>Bacillati</taxon>
        <taxon>Actinomycetota</taxon>
        <taxon>Actinomycetes</taxon>
        <taxon>Kitasatosporales</taxon>
        <taxon>Streptomycetaceae</taxon>
        <taxon>Streptomyces</taxon>
    </lineage>
</organism>
<dbReference type="EMBL" id="PYBW01000005">
    <property type="protein sequence ID" value="PYC88226.1"/>
    <property type="molecule type" value="Genomic_DNA"/>
</dbReference>
<reference evidence="2 3" key="1">
    <citation type="submission" date="2018-03" db="EMBL/GenBank/DDBJ databases">
        <title>Bioinformatic expansion and discovery of thiopeptide antibiotics.</title>
        <authorList>
            <person name="Schwalen C.J."/>
            <person name="Hudson G.A."/>
            <person name="Mitchell D.A."/>
        </authorList>
    </citation>
    <scope>NUCLEOTIDE SEQUENCE [LARGE SCALE GENOMIC DNA]</scope>
    <source>
        <strain evidence="2 3">ATCC 21389</strain>
    </source>
</reference>
<feature type="signal peptide" evidence="1">
    <location>
        <begin position="1"/>
        <end position="33"/>
    </location>
</feature>
<gene>
    <name evidence="2" type="ORF">C7C46_00825</name>
</gene>
<evidence type="ECO:0000313" key="2">
    <source>
        <dbReference type="EMBL" id="PYC88226.1"/>
    </source>
</evidence>
<dbReference type="OrthoDB" id="3405693at2"/>
<dbReference type="RefSeq" id="WP_110664576.1">
    <property type="nucleotide sequence ID" value="NZ_PYBW01000005.1"/>
</dbReference>
<dbReference type="Proteomes" id="UP000248039">
    <property type="component" value="Unassembled WGS sequence"/>
</dbReference>
<evidence type="ECO:0008006" key="4">
    <source>
        <dbReference type="Google" id="ProtNLM"/>
    </source>
</evidence>
<comment type="caution">
    <text evidence="2">The sequence shown here is derived from an EMBL/GenBank/DDBJ whole genome shotgun (WGS) entry which is preliminary data.</text>
</comment>
<proteinExistence type="predicted"/>
<accession>A0A2V4PAP7</accession>
<feature type="chain" id="PRO_5016037539" description="Spore-associated protein" evidence="1">
    <location>
        <begin position="34"/>
        <end position="167"/>
    </location>
</feature>
<sequence length="167" mass="16883">MLNRTVRPCLTRSALAAAAVLALAGAVAPAASAETAAGHGPSAAGSFTFAGHDARTGAATAVTCTPNVNAPFRYYGGPFGGGVEGLAGLTCTQPMYEIQTVVALYRGTTQVGFNTHTIYSTTTGSADTEAPLVAGQYTTYAQYTVIQTYGGASTTSPVYQSSTVTLP</sequence>
<dbReference type="AlphaFoldDB" id="A0A2V4PAP7"/>
<keyword evidence="3" id="KW-1185">Reference proteome</keyword>
<keyword evidence="1" id="KW-0732">Signal</keyword>
<evidence type="ECO:0000313" key="3">
    <source>
        <dbReference type="Proteomes" id="UP000248039"/>
    </source>
</evidence>
<protein>
    <recommendedName>
        <fullName evidence="4">Spore-associated protein</fullName>
    </recommendedName>
</protein>
<name>A0A2V4PAP7_9ACTN</name>